<dbReference type="InterPro" id="IPR036259">
    <property type="entry name" value="MFS_trans_sf"/>
</dbReference>
<keyword evidence="4 7" id="KW-0812">Transmembrane</keyword>
<evidence type="ECO:0000256" key="4">
    <source>
        <dbReference type="ARBA" id="ARBA00022692"/>
    </source>
</evidence>
<dbReference type="SUPFAM" id="SSF103473">
    <property type="entry name" value="MFS general substrate transporter"/>
    <property type="match status" value="1"/>
</dbReference>
<reference evidence="8 9" key="2">
    <citation type="journal article" date="2017" name="Front. Plant Sci.">
        <title>Gene Classification and Mining of Molecular Markers Useful in Red Clover (Trifolium pratense) Breeding.</title>
        <authorList>
            <person name="Istvanek J."/>
            <person name="Dluhosova J."/>
            <person name="Dluhos P."/>
            <person name="Patkova L."/>
            <person name="Nedelnik J."/>
            <person name="Repkova J."/>
        </authorList>
    </citation>
    <scope>NUCLEOTIDE SEQUENCE [LARGE SCALE GENOMIC DNA]</scope>
    <source>
        <strain evidence="9">cv. Tatra</strain>
        <tissue evidence="8">Young leaves</tissue>
    </source>
</reference>
<evidence type="ECO:0000256" key="7">
    <source>
        <dbReference type="SAM" id="Phobius"/>
    </source>
</evidence>
<evidence type="ECO:0000256" key="1">
    <source>
        <dbReference type="ARBA" id="ARBA00004370"/>
    </source>
</evidence>
<keyword evidence="5 7" id="KW-1133">Transmembrane helix</keyword>
<dbReference type="InterPro" id="IPR005828">
    <property type="entry name" value="MFS_sugar_transport-like"/>
</dbReference>
<evidence type="ECO:0000256" key="3">
    <source>
        <dbReference type="ARBA" id="ARBA00022448"/>
    </source>
</evidence>
<evidence type="ECO:0000313" key="9">
    <source>
        <dbReference type="Proteomes" id="UP000236291"/>
    </source>
</evidence>
<name>A0A2K3KVE3_TRIPR</name>
<evidence type="ECO:0000256" key="5">
    <source>
        <dbReference type="ARBA" id="ARBA00022989"/>
    </source>
</evidence>
<protein>
    <submittedName>
        <fullName evidence="8">Hexose transporter</fullName>
    </submittedName>
</protein>
<sequence>MKNGEGWRYSLGFASVPAIMIIIGAIFLPDSPNSLIERGQNDKAKEELIKIRGTTDVDEEFQDLVLASDISKSVKHPWMSLLNRKYRPQLTMAIAIPFFQQLTGMNVITFYAPVLFKTIGFSGTASLMSALITGGCNMLATFVSIA</sequence>
<organism evidence="8 9">
    <name type="scientific">Trifolium pratense</name>
    <name type="common">Red clover</name>
    <dbReference type="NCBI Taxonomy" id="57577"/>
    <lineage>
        <taxon>Eukaryota</taxon>
        <taxon>Viridiplantae</taxon>
        <taxon>Streptophyta</taxon>
        <taxon>Embryophyta</taxon>
        <taxon>Tracheophyta</taxon>
        <taxon>Spermatophyta</taxon>
        <taxon>Magnoliopsida</taxon>
        <taxon>eudicotyledons</taxon>
        <taxon>Gunneridae</taxon>
        <taxon>Pentapetalae</taxon>
        <taxon>rosids</taxon>
        <taxon>fabids</taxon>
        <taxon>Fabales</taxon>
        <taxon>Fabaceae</taxon>
        <taxon>Papilionoideae</taxon>
        <taxon>50 kb inversion clade</taxon>
        <taxon>NPAAA clade</taxon>
        <taxon>Hologalegina</taxon>
        <taxon>IRL clade</taxon>
        <taxon>Trifolieae</taxon>
        <taxon>Trifolium</taxon>
    </lineage>
</organism>
<dbReference type="GO" id="GO:0016020">
    <property type="term" value="C:membrane"/>
    <property type="evidence" value="ECO:0007669"/>
    <property type="project" value="UniProtKB-SubCell"/>
</dbReference>
<feature type="transmembrane region" description="Helical" evidence="7">
    <location>
        <begin position="6"/>
        <end position="28"/>
    </location>
</feature>
<dbReference type="GO" id="GO:0015144">
    <property type="term" value="F:carbohydrate transmembrane transporter activity"/>
    <property type="evidence" value="ECO:0007669"/>
    <property type="project" value="InterPro"/>
</dbReference>
<dbReference type="STRING" id="57577.A0A2K3KVE3"/>
<dbReference type="Proteomes" id="UP000236291">
    <property type="component" value="Unassembled WGS sequence"/>
</dbReference>
<dbReference type="EMBL" id="ASHM01112040">
    <property type="protein sequence ID" value="PNX70250.1"/>
    <property type="molecule type" value="Genomic_DNA"/>
</dbReference>
<accession>A0A2K3KVE3</accession>
<dbReference type="PANTHER" id="PTHR23500">
    <property type="entry name" value="SOLUTE CARRIER FAMILY 2, FACILITATED GLUCOSE TRANSPORTER"/>
    <property type="match status" value="1"/>
</dbReference>
<dbReference type="InterPro" id="IPR045262">
    <property type="entry name" value="STP/PLT_plant"/>
</dbReference>
<dbReference type="Pfam" id="PF00083">
    <property type="entry name" value="Sugar_tr"/>
    <property type="match status" value="1"/>
</dbReference>
<keyword evidence="6 7" id="KW-0472">Membrane</keyword>
<dbReference type="AlphaFoldDB" id="A0A2K3KVE3"/>
<proteinExistence type="inferred from homology"/>
<feature type="transmembrane region" description="Helical" evidence="7">
    <location>
        <begin position="124"/>
        <end position="145"/>
    </location>
</feature>
<reference evidence="8 9" key="1">
    <citation type="journal article" date="2014" name="Am. J. Bot.">
        <title>Genome assembly and annotation for red clover (Trifolium pratense; Fabaceae).</title>
        <authorList>
            <person name="Istvanek J."/>
            <person name="Jaros M."/>
            <person name="Krenek A."/>
            <person name="Repkova J."/>
        </authorList>
    </citation>
    <scope>NUCLEOTIDE SEQUENCE [LARGE SCALE GENOMIC DNA]</scope>
    <source>
        <strain evidence="9">cv. Tatra</strain>
        <tissue evidence="8">Young leaves</tissue>
    </source>
</reference>
<evidence type="ECO:0000256" key="2">
    <source>
        <dbReference type="ARBA" id="ARBA00010992"/>
    </source>
</evidence>
<comment type="caution">
    <text evidence="8">The sequence shown here is derived from an EMBL/GenBank/DDBJ whole genome shotgun (WGS) entry which is preliminary data.</text>
</comment>
<dbReference type="PANTHER" id="PTHR23500:SF477">
    <property type="entry name" value="MAJOR FACILITATOR SUPERFAMILY (MFS) PROFILE DOMAIN-CONTAINING PROTEIN"/>
    <property type="match status" value="1"/>
</dbReference>
<dbReference type="Gene3D" id="1.20.1250.20">
    <property type="entry name" value="MFS general substrate transporter like domains"/>
    <property type="match status" value="1"/>
</dbReference>
<keyword evidence="3" id="KW-0813">Transport</keyword>
<comment type="subcellular location">
    <subcellularLocation>
        <location evidence="1">Membrane</location>
    </subcellularLocation>
</comment>
<feature type="non-terminal residue" evidence="8">
    <location>
        <position position="146"/>
    </location>
</feature>
<comment type="similarity">
    <text evidence="2">Belongs to the major facilitator superfamily. Sugar transporter (TC 2.A.1.1) family.</text>
</comment>
<evidence type="ECO:0000313" key="8">
    <source>
        <dbReference type="EMBL" id="PNX70250.1"/>
    </source>
</evidence>
<gene>
    <name evidence="8" type="ORF">L195_g057204</name>
</gene>
<evidence type="ECO:0000256" key="6">
    <source>
        <dbReference type="ARBA" id="ARBA00023136"/>
    </source>
</evidence>
<feature type="transmembrane region" description="Helical" evidence="7">
    <location>
        <begin position="90"/>
        <end position="112"/>
    </location>
</feature>